<dbReference type="AlphaFoldDB" id="Q24C21"/>
<evidence type="ECO:0000256" key="3">
    <source>
        <dbReference type="ARBA" id="ARBA00022989"/>
    </source>
</evidence>
<accession>Q24C21</accession>
<dbReference type="HOGENOM" id="CLU_053789_1_0_1"/>
<keyword evidence="3 5" id="KW-1133">Transmembrane helix</keyword>
<keyword evidence="4 5" id="KW-0472">Membrane</keyword>
<proteinExistence type="predicted"/>
<protein>
    <submittedName>
        <fullName evidence="6">Tetraspanin family protein</fullName>
    </submittedName>
</protein>
<comment type="subcellular location">
    <subcellularLocation>
        <location evidence="1">Membrane</location>
        <topology evidence="1">Multi-pass membrane protein</topology>
    </subcellularLocation>
</comment>
<evidence type="ECO:0000256" key="5">
    <source>
        <dbReference type="SAM" id="Phobius"/>
    </source>
</evidence>
<keyword evidence="2 5" id="KW-0812">Transmembrane</keyword>
<evidence type="ECO:0000256" key="1">
    <source>
        <dbReference type="ARBA" id="ARBA00004141"/>
    </source>
</evidence>
<reference evidence="7" key="1">
    <citation type="journal article" date="2006" name="PLoS Biol.">
        <title>Macronuclear genome sequence of the ciliate Tetrahymena thermophila, a model eukaryote.</title>
        <authorList>
            <person name="Eisen J.A."/>
            <person name="Coyne R.S."/>
            <person name="Wu M."/>
            <person name="Wu D."/>
            <person name="Thiagarajan M."/>
            <person name="Wortman J.R."/>
            <person name="Badger J.H."/>
            <person name="Ren Q."/>
            <person name="Amedeo P."/>
            <person name="Jones K.M."/>
            <person name="Tallon L.J."/>
            <person name="Delcher A.L."/>
            <person name="Salzberg S.L."/>
            <person name="Silva J.C."/>
            <person name="Haas B.J."/>
            <person name="Majoros W.H."/>
            <person name="Farzad M."/>
            <person name="Carlton J.M."/>
            <person name="Smith R.K. Jr."/>
            <person name="Garg J."/>
            <person name="Pearlman R.E."/>
            <person name="Karrer K.M."/>
            <person name="Sun L."/>
            <person name="Manning G."/>
            <person name="Elde N.C."/>
            <person name="Turkewitz A.P."/>
            <person name="Asai D.J."/>
            <person name="Wilkes D.E."/>
            <person name="Wang Y."/>
            <person name="Cai H."/>
            <person name="Collins K."/>
            <person name="Stewart B.A."/>
            <person name="Lee S.R."/>
            <person name="Wilamowska K."/>
            <person name="Weinberg Z."/>
            <person name="Ruzzo W.L."/>
            <person name="Wloga D."/>
            <person name="Gaertig J."/>
            <person name="Frankel J."/>
            <person name="Tsao C.-C."/>
            <person name="Gorovsky M.A."/>
            <person name="Keeling P.J."/>
            <person name="Waller R.F."/>
            <person name="Patron N.J."/>
            <person name="Cherry J.M."/>
            <person name="Stover N.A."/>
            <person name="Krieger C.J."/>
            <person name="del Toro C."/>
            <person name="Ryder H.F."/>
            <person name="Williamson S.C."/>
            <person name="Barbeau R.A."/>
            <person name="Hamilton E.P."/>
            <person name="Orias E."/>
        </authorList>
    </citation>
    <scope>NUCLEOTIDE SEQUENCE [LARGE SCALE GENOMIC DNA]</scope>
    <source>
        <strain evidence="7">SB210</strain>
    </source>
</reference>
<evidence type="ECO:0000313" key="7">
    <source>
        <dbReference type="Proteomes" id="UP000009168"/>
    </source>
</evidence>
<dbReference type="OMA" id="MVIFTFC"/>
<gene>
    <name evidence="6" type="ORF">TTHERM_00697550</name>
</gene>
<evidence type="ECO:0000313" key="6">
    <source>
        <dbReference type="EMBL" id="EAS05417.1"/>
    </source>
</evidence>
<feature type="transmembrane region" description="Helical" evidence="5">
    <location>
        <begin position="60"/>
        <end position="80"/>
    </location>
</feature>
<dbReference type="KEGG" id="tet:TTHERM_00697550"/>
<dbReference type="Proteomes" id="UP000009168">
    <property type="component" value="Unassembled WGS sequence"/>
</dbReference>
<evidence type="ECO:0000256" key="4">
    <source>
        <dbReference type="ARBA" id="ARBA00023136"/>
    </source>
</evidence>
<organism evidence="6 7">
    <name type="scientific">Tetrahymena thermophila (strain SB210)</name>
    <dbReference type="NCBI Taxonomy" id="312017"/>
    <lineage>
        <taxon>Eukaryota</taxon>
        <taxon>Sar</taxon>
        <taxon>Alveolata</taxon>
        <taxon>Ciliophora</taxon>
        <taxon>Intramacronucleata</taxon>
        <taxon>Oligohymenophorea</taxon>
        <taxon>Hymenostomatida</taxon>
        <taxon>Tetrahymenina</taxon>
        <taxon>Tetrahymenidae</taxon>
        <taxon>Tetrahymena</taxon>
    </lineage>
</organism>
<evidence type="ECO:0000256" key="2">
    <source>
        <dbReference type="ARBA" id="ARBA00022692"/>
    </source>
</evidence>
<dbReference type="EMBL" id="GG662372">
    <property type="protein sequence ID" value="EAS05417.1"/>
    <property type="molecule type" value="Genomic_DNA"/>
</dbReference>
<dbReference type="GO" id="GO:0016020">
    <property type="term" value="C:membrane"/>
    <property type="evidence" value="ECO:0007669"/>
    <property type="project" value="UniProtKB-SubCell"/>
</dbReference>
<dbReference type="Pfam" id="PF00335">
    <property type="entry name" value="Tetraspanin"/>
    <property type="match status" value="1"/>
</dbReference>
<dbReference type="InParanoid" id="Q24C21"/>
<dbReference type="InterPro" id="IPR018499">
    <property type="entry name" value="Tetraspanin/Peripherin"/>
</dbReference>
<keyword evidence="7" id="KW-1185">Reference proteome</keyword>
<sequence>MYHPINEPNQKKSCLQVYISWTSYINLVISIAALAFGIYIGVKNKSVWSNSSFDWNKTLIALLIAGSVFLLLASIAGICGGRKQNKCCIFIFQILSIILALFFLVAGFIFLGLTDSHFTDIKDSTCQDKGSNGTEIFYYGQEAYNSAFSLFCTQRCPCKVTNTEVKSYITKNYIQMVPFMQDNGSVKVQDCQDYKTVFSNSDVKNQANWLQSLEDSFDCTGMCKKPANIYFFSDINNGIPDNDTCKEKFQDFVQSYGRVAYIVGLIVGAYLLINAILAFCLCCRKKNSGQSLYERFANY</sequence>
<dbReference type="RefSeq" id="XP_001025662.1">
    <property type="nucleotide sequence ID" value="XM_001025662.3"/>
</dbReference>
<dbReference type="PRINTS" id="PR00259">
    <property type="entry name" value="TMFOUR"/>
</dbReference>
<dbReference type="OrthoDB" id="320734at2759"/>
<feature type="transmembrane region" description="Helical" evidence="5">
    <location>
        <begin position="259"/>
        <end position="282"/>
    </location>
</feature>
<dbReference type="GeneID" id="7826388"/>
<feature type="transmembrane region" description="Helical" evidence="5">
    <location>
        <begin position="87"/>
        <end position="113"/>
    </location>
</feature>
<feature type="transmembrane region" description="Helical" evidence="5">
    <location>
        <begin position="21"/>
        <end position="40"/>
    </location>
</feature>
<name>Q24C21_TETTS</name>